<dbReference type="GO" id="GO:0006412">
    <property type="term" value="P:translation"/>
    <property type="evidence" value="ECO:0007669"/>
    <property type="project" value="UniProtKB-UniRule"/>
</dbReference>
<dbReference type="Gene3D" id="3.30.420.100">
    <property type="match status" value="1"/>
</dbReference>
<evidence type="ECO:0000256" key="1">
    <source>
        <dbReference type="ARBA" id="ARBA00007116"/>
    </source>
</evidence>
<dbReference type="Pfam" id="PF00861">
    <property type="entry name" value="Ribosomal_L18p"/>
    <property type="match status" value="1"/>
</dbReference>
<dbReference type="Proteomes" id="UP000178276">
    <property type="component" value="Unassembled WGS sequence"/>
</dbReference>
<dbReference type="EMBL" id="MFHJ01000025">
    <property type="protein sequence ID" value="OGF73774.1"/>
    <property type="molecule type" value="Genomic_DNA"/>
</dbReference>
<dbReference type="HAMAP" id="MF_01337_B">
    <property type="entry name" value="Ribosomal_uL18_B"/>
    <property type="match status" value="1"/>
</dbReference>
<evidence type="ECO:0000256" key="6">
    <source>
        <dbReference type="ARBA" id="ARBA00035197"/>
    </source>
</evidence>
<gene>
    <name evidence="7" type="primary">rplR</name>
    <name evidence="8" type="ORF">A2W57_01335</name>
</gene>
<dbReference type="GO" id="GO:0008097">
    <property type="term" value="F:5S rRNA binding"/>
    <property type="evidence" value="ECO:0007669"/>
    <property type="project" value="TreeGrafter"/>
</dbReference>
<accession>A0A1F5WDS5</accession>
<reference evidence="8 9" key="1">
    <citation type="journal article" date="2016" name="Nat. Commun.">
        <title>Thousands of microbial genomes shed light on interconnected biogeochemical processes in an aquifer system.</title>
        <authorList>
            <person name="Anantharaman K."/>
            <person name="Brown C.T."/>
            <person name="Hug L.A."/>
            <person name="Sharon I."/>
            <person name="Castelle C.J."/>
            <person name="Probst A.J."/>
            <person name="Thomas B.C."/>
            <person name="Singh A."/>
            <person name="Wilkins M.J."/>
            <person name="Karaoz U."/>
            <person name="Brodie E.L."/>
            <person name="Williams K.H."/>
            <person name="Hubbard S.S."/>
            <person name="Banfield J.F."/>
        </authorList>
    </citation>
    <scope>NUCLEOTIDE SEQUENCE [LARGE SCALE GENOMIC DNA]</scope>
</reference>
<dbReference type="GO" id="GO:0005840">
    <property type="term" value="C:ribosome"/>
    <property type="evidence" value="ECO:0007669"/>
    <property type="project" value="UniProtKB-KW"/>
</dbReference>
<dbReference type="GO" id="GO:0003735">
    <property type="term" value="F:structural constituent of ribosome"/>
    <property type="evidence" value="ECO:0007669"/>
    <property type="project" value="InterPro"/>
</dbReference>
<dbReference type="PANTHER" id="PTHR12899:SF3">
    <property type="entry name" value="LARGE RIBOSOMAL SUBUNIT PROTEIN UL18M"/>
    <property type="match status" value="1"/>
</dbReference>
<dbReference type="InterPro" id="IPR057268">
    <property type="entry name" value="Ribosomal_L18"/>
</dbReference>
<dbReference type="AlphaFoldDB" id="A0A1F5WDS5"/>
<dbReference type="NCBIfam" id="TIGR00060">
    <property type="entry name" value="L18_bact"/>
    <property type="match status" value="1"/>
</dbReference>
<comment type="function">
    <text evidence="7">This is one of the proteins that bind and probably mediate the attachment of the 5S RNA into the large ribosomal subunit, where it forms part of the central protuberance.</text>
</comment>
<evidence type="ECO:0000256" key="3">
    <source>
        <dbReference type="ARBA" id="ARBA00022884"/>
    </source>
</evidence>
<dbReference type="PANTHER" id="PTHR12899">
    <property type="entry name" value="39S RIBOSOMAL PROTEIN L18, MITOCHONDRIAL"/>
    <property type="match status" value="1"/>
</dbReference>
<sequence>MKSSRISRHKRIRAKIMGTALRPRLSVFRSLKHIEAQLINDSAKRTILGMKDLKIKKGTKIDRASVLGETFAKEILSKGYKKIVFDRGGYQYHGRIKALAEALRKGGIEF</sequence>
<comment type="caution">
    <text evidence="8">The sequence shown here is derived from an EMBL/GenBank/DDBJ whole genome shotgun (WGS) entry which is preliminary data.</text>
</comment>
<evidence type="ECO:0000256" key="7">
    <source>
        <dbReference type="HAMAP-Rule" id="MF_01337"/>
    </source>
</evidence>
<keyword evidence="5 7" id="KW-0687">Ribonucleoprotein</keyword>
<comment type="similarity">
    <text evidence="1 7">Belongs to the universal ribosomal protein uL18 family.</text>
</comment>
<evidence type="ECO:0000256" key="2">
    <source>
        <dbReference type="ARBA" id="ARBA00022730"/>
    </source>
</evidence>
<dbReference type="SUPFAM" id="SSF53137">
    <property type="entry name" value="Translational machinery components"/>
    <property type="match status" value="1"/>
</dbReference>
<dbReference type="STRING" id="1798331.A2W57_01335"/>
<dbReference type="InterPro" id="IPR004389">
    <property type="entry name" value="Ribosomal_uL18_bac-type"/>
</dbReference>
<keyword evidence="2 7" id="KW-0699">rRNA-binding</keyword>
<keyword evidence="4 7" id="KW-0689">Ribosomal protein</keyword>
<keyword evidence="3 7" id="KW-0694">RNA-binding</keyword>
<dbReference type="GO" id="GO:0005737">
    <property type="term" value="C:cytoplasm"/>
    <property type="evidence" value="ECO:0007669"/>
    <property type="project" value="UniProtKB-ARBA"/>
</dbReference>
<evidence type="ECO:0000313" key="9">
    <source>
        <dbReference type="Proteomes" id="UP000178276"/>
    </source>
</evidence>
<dbReference type="GO" id="GO:1990904">
    <property type="term" value="C:ribonucleoprotein complex"/>
    <property type="evidence" value="ECO:0007669"/>
    <property type="project" value="UniProtKB-KW"/>
</dbReference>
<dbReference type="InterPro" id="IPR005484">
    <property type="entry name" value="Ribosomal_uL18_bac/plant/anim"/>
</dbReference>
<name>A0A1F5WDS5_9BACT</name>
<evidence type="ECO:0000313" key="8">
    <source>
        <dbReference type="EMBL" id="OGF73774.1"/>
    </source>
</evidence>
<comment type="subunit">
    <text evidence="7">Part of the 50S ribosomal subunit; part of the 5S rRNA/L5/L18/L25 subcomplex. Contacts the 5S and 23S rRNAs.</text>
</comment>
<protein>
    <recommendedName>
        <fullName evidence="6 7">Large ribosomal subunit protein uL18</fullName>
    </recommendedName>
</protein>
<evidence type="ECO:0000256" key="4">
    <source>
        <dbReference type="ARBA" id="ARBA00022980"/>
    </source>
</evidence>
<proteinExistence type="inferred from homology"/>
<organism evidence="8 9">
    <name type="scientific">Candidatus Giovannonibacteria bacterium RIFCSPHIGHO2_02_43_16</name>
    <dbReference type="NCBI Taxonomy" id="1798331"/>
    <lineage>
        <taxon>Bacteria</taxon>
        <taxon>Candidatus Giovannoniibacteriota</taxon>
    </lineage>
</organism>
<dbReference type="CDD" id="cd00432">
    <property type="entry name" value="Ribosomal_L18_L5e"/>
    <property type="match status" value="1"/>
</dbReference>
<evidence type="ECO:0000256" key="5">
    <source>
        <dbReference type="ARBA" id="ARBA00023274"/>
    </source>
</evidence>